<sequence length="195" mass="21306">MKKSLGVKTLACPTPLWVVGTYDSEGKPNVMTIAWGGICCSKPQSVNISLRKATYSYNNIIEKRAFTINIPSERYAKEADYFGIATGSKVDKFADTGLTPVKSDLVDAPYVKEFPLILECKMTHNTEIGTHTLFVGEIVDVKADESVLGEEGLPDINKVLPVLFAPEVRTYHGIGKTLGKAFSIGKEIQGFNNKS</sequence>
<evidence type="ECO:0000313" key="6">
    <source>
        <dbReference type="Proteomes" id="UP000030652"/>
    </source>
</evidence>
<name>A0A0B0ER38_9BACT</name>
<dbReference type="SUPFAM" id="SSF50475">
    <property type="entry name" value="FMN-binding split barrel"/>
    <property type="match status" value="1"/>
</dbReference>
<comment type="cofactor">
    <cofactor evidence="1">
        <name>FMN</name>
        <dbReference type="ChEBI" id="CHEBI:58210"/>
    </cofactor>
</comment>
<dbReference type="eggNOG" id="COG1853">
    <property type="taxonomic scope" value="Bacteria"/>
</dbReference>
<dbReference type="GO" id="GO:0010181">
    <property type="term" value="F:FMN binding"/>
    <property type="evidence" value="ECO:0007669"/>
    <property type="project" value="InterPro"/>
</dbReference>
<dbReference type="AlphaFoldDB" id="A0A0B0ER38"/>
<organism evidence="5 6">
    <name type="scientific">Candidatus Scalindua brodae</name>
    <dbReference type="NCBI Taxonomy" id="237368"/>
    <lineage>
        <taxon>Bacteria</taxon>
        <taxon>Pseudomonadati</taxon>
        <taxon>Planctomycetota</taxon>
        <taxon>Candidatus Brocadiia</taxon>
        <taxon>Candidatus Brocadiales</taxon>
        <taxon>Candidatus Scalinduaceae</taxon>
        <taxon>Candidatus Scalindua</taxon>
    </lineage>
</organism>
<reference evidence="5 6" key="1">
    <citation type="submission" date="2014-10" db="EMBL/GenBank/DDBJ databases">
        <title>Draft genome of anammox bacterium scalindua brodae, obtained using differential coverage binning of sequence data from two enrichment reactors.</title>
        <authorList>
            <person name="Speth D.R."/>
            <person name="Russ L."/>
            <person name="Kartal B."/>
            <person name="Op den Camp H.J."/>
            <person name="Dutilh B.E."/>
            <person name="Jetten M.S."/>
        </authorList>
    </citation>
    <scope>NUCLEOTIDE SEQUENCE [LARGE SCALE GENOMIC DNA]</scope>
    <source>
        <strain evidence="5">RU1</strain>
    </source>
</reference>
<evidence type="ECO:0000256" key="2">
    <source>
        <dbReference type="ARBA" id="ARBA00022630"/>
    </source>
</evidence>
<dbReference type="Proteomes" id="UP000030652">
    <property type="component" value="Unassembled WGS sequence"/>
</dbReference>
<dbReference type="InterPro" id="IPR012349">
    <property type="entry name" value="Split_barrel_FMN-bd"/>
</dbReference>
<dbReference type="Pfam" id="PF01613">
    <property type="entry name" value="Flavin_Reduct"/>
    <property type="match status" value="1"/>
</dbReference>
<proteinExistence type="inferred from homology"/>
<evidence type="ECO:0000259" key="4">
    <source>
        <dbReference type="SMART" id="SM00903"/>
    </source>
</evidence>
<gene>
    <name evidence="5" type="ORF">SCABRO_01059</name>
</gene>
<protein>
    <submittedName>
        <fullName evidence="5">Flavoredoxin</fullName>
    </submittedName>
</protein>
<evidence type="ECO:0000256" key="1">
    <source>
        <dbReference type="ARBA" id="ARBA00001917"/>
    </source>
</evidence>
<dbReference type="Gene3D" id="2.30.110.10">
    <property type="entry name" value="Electron Transport, Fmn-binding Protein, Chain A"/>
    <property type="match status" value="1"/>
</dbReference>
<dbReference type="InterPro" id="IPR002563">
    <property type="entry name" value="Flavin_Rdtase-like_dom"/>
</dbReference>
<accession>A0A0B0ER38</accession>
<dbReference type="GO" id="GO:0016646">
    <property type="term" value="F:oxidoreductase activity, acting on the CH-NH group of donors, NAD or NADP as acceptor"/>
    <property type="evidence" value="ECO:0007669"/>
    <property type="project" value="UniProtKB-ARBA"/>
</dbReference>
<dbReference type="PATRIC" id="fig|237368.3.peg.1167"/>
<evidence type="ECO:0000313" key="5">
    <source>
        <dbReference type="EMBL" id="KHE93140.1"/>
    </source>
</evidence>
<keyword evidence="2" id="KW-0285">Flavoprotein</keyword>
<dbReference type="InterPro" id="IPR052174">
    <property type="entry name" value="Flavoredoxin"/>
</dbReference>
<dbReference type="PANTHER" id="PTHR43567:SF1">
    <property type="entry name" value="FLAVOREDOXIN"/>
    <property type="match status" value="1"/>
</dbReference>
<dbReference type="SMART" id="SM00903">
    <property type="entry name" value="Flavin_Reduct"/>
    <property type="match status" value="1"/>
</dbReference>
<dbReference type="PANTHER" id="PTHR43567">
    <property type="entry name" value="FLAVOREDOXIN-RELATED-RELATED"/>
    <property type="match status" value="1"/>
</dbReference>
<dbReference type="EMBL" id="JRYO01000071">
    <property type="protein sequence ID" value="KHE93140.1"/>
    <property type="molecule type" value="Genomic_DNA"/>
</dbReference>
<evidence type="ECO:0000256" key="3">
    <source>
        <dbReference type="ARBA" id="ARBA00038054"/>
    </source>
</evidence>
<feature type="domain" description="Flavin reductase like" evidence="4">
    <location>
        <begin position="10"/>
        <end position="157"/>
    </location>
</feature>
<comment type="similarity">
    <text evidence="3">Belongs to the flavoredoxin family.</text>
</comment>
<comment type="caution">
    <text evidence="5">The sequence shown here is derived from an EMBL/GenBank/DDBJ whole genome shotgun (WGS) entry which is preliminary data.</text>
</comment>